<dbReference type="CDD" id="cd06261">
    <property type="entry name" value="TM_PBP2"/>
    <property type="match status" value="1"/>
</dbReference>
<proteinExistence type="predicted"/>
<dbReference type="AlphaFoldDB" id="A0A5M6IK36"/>
<dbReference type="InterPro" id="IPR005667">
    <property type="entry name" value="Sulph_transpt2"/>
</dbReference>
<organism evidence="11 12">
    <name type="scientific">Rhodovastum atsumiense</name>
    <dbReference type="NCBI Taxonomy" id="504468"/>
    <lineage>
        <taxon>Bacteria</taxon>
        <taxon>Pseudomonadati</taxon>
        <taxon>Pseudomonadota</taxon>
        <taxon>Alphaproteobacteria</taxon>
        <taxon>Acetobacterales</taxon>
        <taxon>Acetobacteraceae</taxon>
        <taxon>Rhodovastum</taxon>
    </lineage>
</organism>
<dbReference type="RefSeq" id="WP_150045281.1">
    <property type="nucleotide sequence ID" value="NZ_OW485601.1"/>
</dbReference>
<sequence>MTVRLGAPLPTVLLALAALLVLVVLPLLAVFAEVVAQGIDRGLATFHDPESVAAIRLTLLIAAITVPVNTIGGLAASWCIARFSFPGRGVLLTFIELPLSVSPVISGLVWVLLFGARGWFGPALEGTGFSIVFATPGLVLATLFVTFPFVVRQVVPLMQAQGSGEEEAALTLGAGPWRMFWHVTLPNVRWALLQGVLLTNARAMGEFGAVAVVSGRIRGQTLTMPLQIEALYNDFQGAAAFAMAALLALLALVTLAAKTVLEWRTGRGASRAVETAA</sequence>
<keyword evidence="3" id="KW-0813">Transport</keyword>
<evidence type="ECO:0000256" key="9">
    <source>
        <dbReference type="SAM" id="Phobius"/>
    </source>
</evidence>
<dbReference type="NCBIfam" id="TIGR02140">
    <property type="entry name" value="permease_CysW"/>
    <property type="match status" value="1"/>
</dbReference>
<dbReference type="GO" id="GO:0005886">
    <property type="term" value="C:plasma membrane"/>
    <property type="evidence" value="ECO:0007669"/>
    <property type="project" value="UniProtKB-SubCell"/>
</dbReference>
<protein>
    <submittedName>
        <fullName evidence="11">Sulfate ABC transporter permease subunit CysW</fullName>
    </submittedName>
</protein>
<evidence type="ECO:0000256" key="3">
    <source>
        <dbReference type="ARBA" id="ARBA00022448"/>
    </source>
</evidence>
<keyword evidence="6" id="KW-0764">Sulfate transport</keyword>
<evidence type="ECO:0000256" key="5">
    <source>
        <dbReference type="ARBA" id="ARBA00022989"/>
    </source>
</evidence>
<dbReference type="OrthoDB" id="9774448at2"/>
<feature type="transmembrane region" description="Helical" evidence="9">
    <location>
        <begin position="238"/>
        <end position="257"/>
    </location>
</feature>
<dbReference type="PANTHER" id="PTHR30406">
    <property type="entry name" value="SULFATE TRANSPORT SYSTEM PERMEASE PROTEIN"/>
    <property type="match status" value="1"/>
</dbReference>
<feature type="domain" description="ABC transmembrane type-1" evidence="10">
    <location>
        <begin position="55"/>
        <end position="256"/>
    </location>
</feature>
<evidence type="ECO:0000259" key="10">
    <source>
        <dbReference type="PROSITE" id="PS50928"/>
    </source>
</evidence>
<dbReference type="PANTHER" id="PTHR30406:SF1">
    <property type="entry name" value="SULFATE TRANSPORT SYSTEM PERMEASE PROTEIN CYSW"/>
    <property type="match status" value="1"/>
</dbReference>
<evidence type="ECO:0000313" key="11">
    <source>
        <dbReference type="EMBL" id="KAA5608542.1"/>
    </source>
</evidence>
<dbReference type="NCBIfam" id="TIGR00969">
    <property type="entry name" value="3a0106s02"/>
    <property type="match status" value="1"/>
</dbReference>
<accession>A0A5M6IK36</accession>
<comment type="subcellular location">
    <subcellularLocation>
        <location evidence="1">Cell membrane</location>
        <topology evidence="1">Multi-pass membrane protein</topology>
    </subcellularLocation>
</comment>
<feature type="transmembrane region" description="Helical" evidence="9">
    <location>
        <begin position="52"/>
        <end position="78"/>
    </location>
</feature>
<keyword evidence="12" id="KW-1185">Reference proteome</keyword>
<dbReference type="PROSITE" id="PS50928">
    <property type="entry name" value="ABC_TM1"/>
    <property type="match status" value="1"/>
</dbReference>
<dbReference type="SUPFAM" id="SSF161098">
    <property type="entry name" value="MetI-like"/>
    <property type="match status" value="1"/>
</dbReference>
<evidence type="ECO:0000256" key="8">
    <source>
        <dbReference type="ARBA" id="ARBA00025323"/>
    </source>
</evidence>
<reference evidence="11 12" key="1">
    <citation type="submission" date="2019-09" db="EMBL/GenBank/DDBJ databases">
        <title>Genome sequence of Rhodovastum atsumiense, a diverse member of the Acetobacteraceae family of non-sulfur purple photosynthetic bacteria.</title>
        <authorList>
            <person name="Meyer T."/>
            <person name="Kyndt J."/>
        </authorList>
    </citation>
    <scope>NUCLEOTIDE SEQUENCE [LARGE SCALE GENOMIC DNA]</scope>
    <source>
        <strain evidence="11 12">DSM 21279</strain>
    </source>
</reference>
<dbReference type="InterPro" id="IPR000515">
    <property type="entry name" value="MetI-like"/>
</dbReference>
<evidence type="ECO:0000256" key="1">
    <source>
        <dbReference type="ARBA" id="ARBA00004651"/>
    </source>
</evidence>
<comment type="function">
    <text evidence="8">Part of the ABC transporter complex CysAWTP (TC 3.A.1.6.1) involved in sulfate/thiosulfate import. Probably responsible for the translocation of the substrate across the membrane.</text>
</comment>
<evidence type="ECO:0000256" key="2">
    <source>
        <dbReference type="ARBA" id="ARBA00011779"/>
    </source>
</evidence>
<keyword evidence="4 9" id="KW-0812">Transmembrane</keyword>
<dbReference type="EMBL" id="VWPK01000078">
    <property type="protein sequence ID" value="KAA5608542.1"/>
    <property type="molecule type" value="Genomic_DNA"/>
</dbReference>
<dbReference type="Proteomes" id="UP000325255">
    <property type="component" value="Unassembled WGS sequence"/>
</dbReference>
<comment type="subunit">
    <text evidence="2">The complex is composed of two ATP-binding proteins (CysA), two transmembrane proteins (CysT and CysW) and a solute-binding protein (CysP).</text>
</comment>
<evidence type="ECO:0000313" key="12">
    <source>
        <dbReference type="Proteomes" id="UP000325255"/>
    </source>
</evidence>
<feature type="transmembrane region" description="Helical" evidence="9">
    <location>
        <begin position="128"/>
        <end position="151"/>
    </location>
</feature>
<keyword evidence="5 9" id="KW-1133">Transmembrane helix</keyword>
<dbReference type="GO" id="GO:0015419">
    <property type="term" value="F:ABC-type sulfate transporter activity"/>
    <property type="evidence" value="ECO:0007669"/>
    <property type="project" value="InterPro"/>
</dbReference>
<gene>
    <name evidence="11" type="primary">cysW</name>
    <name evidence="11" type="ORF">F1189_28570</name>
</gene>
<dbReference type="InterPro" id="IPR011866">
    <property type="entry name" value="CysW_permease"/>
</dbReference>
<name>A0A5M6IK36_9PROT</name>
<feature type="transmembrane region" description="Helical" evidence="9">
    <location>
        <begin position="90"/>
        <end position="116"/>
    </location>
</feature>
<dbReference type="Pfam" id="PF00528">
    <property type="entry name" value="BPD_transp_1"/>
    <property type="match status" value="1"/>
</dbReference>
<keyword evidence="7 9" id="KW-0472">Membrane</keyword>
<dbReference type="Gene3D" id="1.10.3720.10">
    <property type="entry name" value="MetI-like"/>
    <property type="match status" value="1"/>
</dbReference>
<dbReference type="InterPro" id="IPR035906">
    <property type="entry name" value="MetI-like_sf"/>
</dbReference>
<evidence type="ECO:0000256" key="6">
    <source>
        <dbReference type="ARBA" id="ARBA00023032"/>
    </source>
</evidence>
<evidence type="ECO:0000256" key="7">
    <source>
        <dbReference type="ARBA" id="ARBA00023136"/>
    </source>
</evidence>
<evidence type="ECO:0000256" key="4">
    <source>
        <dbReference type="ARBA" id="ARBA00022692"/>
    </source>
</evidence>
<comment type="caution">
    <text evidence="11">The sequence shown here is derived from an EMBL/GenBank/DDBJ whole genome shotgun (WGS) entry which is preliminary data.</text>
</comment>